<feature type="domain" description="NADH:flavin oxidoreductase/NADH oxidase N-terminal" evidence="4">
    <location>
        <begin position="2"/>
        <end position="334"/>
    </location>
</feature>
<protein>
    <submittedName>
        <fullName evidence="5">NADH:flavin oxidoreductase/NADH oxidase</fullName>
    </submittedName>
</protein>
<evidence type="ECO:0000256" key="2">
    <source>
        <dbReference type="ARBA" id="ARBA00005979"/>
    </source>
</evidence>
<evidence type="ECO:0000256" key="3">
    <source>
        <dbReference type="ARBA" id="ARBA00023002"/>
    </source>
</evidence>
<dbReference type="CDD" id="cd02933">
    <property type="entry name" value="OYE_like_FMN"/>
    <property type="match status" value="1"/>
</dbReference>
<organism evidence="5 6">
    <name type="scientific">Imhoffiella purpurea</name>
    <dbReference type="NCBI Taxonomy" id="1249627"/>
    <lineage>
        <taxon>Bacteria</taxon>
        <taxon>Pseudomonadati</taxon>
        <taxon>Pseudomonadota</taxon>
        <taxon>Gammaproteobacteria</taxon>
        <taxon>Chromatiales</taxon>
        <taxon>Chromatiaceae</taxon>
        <taxon>Imhoffiella</taxon>
    </lineage>
</organism>
<comment type="similarity">
    <text evidence="2">Belongs to the NADH:flavin oxidoreductase/NADH oxidase family.</text>
</comment>
<reference evidence="5 6" key="1">
    <citation type="submission" date="2012-11" db="EMBL/GenBank/DDBJ databases">
        <title>Genome assembly of Thiorhodococcus sp. AK35.</title>
        <authorList>
            <person name="Nupur N."/>
            <person name="Khatri I."/>
            <person name="Subramanian S."/>
            <person name="Pinnaka A."/>
        </authorList>
    </citation>
    <scope>NUCLEOTIDE SEQUENCE [LARGE SCALE GENOMIC DNA]</scope>
    <source>
        <strain evidence="5 6">AK35</strain>
    </source>
</reference>
<evidence type="ECO:0000313" key="6">
    <source>
        <dbReference type="Proteomes" id="UP000019460"/>
    </source>
</evidence>
<dbReference type="InterPro" id="IPR045247">
    <property type="entry name" value="Oye-like"/>
</dbReference>
<dbReference type="GO" id="GO:0010181">
    <property type="term" value="F:FMN binding"/>
    <property type="evidence" value="ECO:0007669"/>
    <property type="project" value="InterPro"/>
</dbReference>
<dbReference type="Proteomes" id="UP000019460">
    <property type="component" value="Unassembled WGS sequence"/>
</dbReference>
<dbReference type="Pfam" id="PF00724">
    <property type="entry name" value="Oxidored_FMN"/>
    <property type="match status" value="1"/>
</dbReference>
<dbReference type="EMBL" id="AONC01000023">
    <property type="protein sequence ID" value="EXJ15674.1"/>
    <property type="molecule type" value="Genomic_DNA"/>
</dbReference>
<dbReference type="GO" id="GO:0005829">
    <property type="term" value="C:cytosol"/>
    <property type="evidence" value="ECO:0007669"/>
    <property type="project" value="TreeGrafter"/>
</dbReference>
<comment type="caution">
    <text evidence="5">The sequence shown here is derived from an EMBL/GenBank/DDBJ whole genome shotgun (WGS) entry which is preliminary data.</text>
</comment>
<evidence type="ECO:0000259" key="4">
    <source>
        <dbReference type="Pfam" id="PF00724"/>
    </source>
</evidence>
<dbReference type="InterPro" id="IPR013785">
    <property type="entry name" value="Aldolase_TIM"/>
</dbReference>
<keyword evidence="6" id="KW-1185">Reference proteome</keyword>
<gene>
    <name evidence="5" type="ORF">D779_1181</name>
</gene>
<dbReference type="PATRIC" id="fig|1249627.3.peg.1631"/>
<dbReference type="PANTHER" id="PTHR22893:SF91">
    <property type="entry name" value="NADPH DEHYDROGENASE 2-RELATED"/>
    <property type="match status" value="1"/>
</dbReference>
<dbReference type="InterPro" id="IPR001155">
    <property type="entry name" value="OxRdtase_FMN_N"/>
</dbReference>
<dbReference type="GO" id="GO:0016628">
    <property type="term" value="F:oxidoreductase activity, acting on the CH-CH group of donors, NAD or NADP as acceptor"/>
    <property type="evidence" value="ECO:0007669"/>
    <property type="project" value="UniProtKB-ARBA"/>
</dbReference>
<evidence type="ECO:0000313" key="5">
    <source>
        <dbReference type="EMBL" id="EXJ15674.1"/>
    </source>
</evidence>
<dbReference type="AlphaFoldDB" id="W9V8B2"/>
<sequence>MLFDPIRIRSLQLSNRTVMAPMTRSRAVDANTPNALMAEYYAQRASAGLIVTEGTSPSPNGLGYPRIPGMYDAEHVHGWRSVTDAVHEKGGAIVLQLMHTGRVTHVANLPANAEVLAPVAGACPGEMYTDTLGLQPFSPARAMDEGDISRAVEEFARSAGLAIEAGFDGVELHAANGYLIEQFLNPNVNARTDAYGDGIEGRNRFALEVTRAVCGAIGADKVGIRLSPYGVFNATGAFEEVDAQYLALCDALSGLGLLYLHLLDHSAMGAPPVPEEIKMQLRRRFDGPFILAGGFDRASAEAALSEDRADLVAFGRPFIANSDLVERMRAGAELNAPDMDTFYTPGAKGYTDYPTLTS</sequence>
<dbReference type="PANTHER" id="PTHR22893">
    <property type="entry name" value="NADH OXIDOREDUCTASE-RELATED"/>
    <property type="match status" value="1"/>
</dbReference>
<dbReference type="eggNOG" id="COG1902">
    <property type="taxonomic scope" value="Bacteria"/>
</dbReference>
<comment type="cofactor">
    <cofactor evidence="1">
        <name>FMN</name>
        <dbReference type="ChEBI" id="CHEBI:58210"/>
    </cofactor>
</comment>
<dbReference type="SUPFAM" id="SSF51395">
    <property type="entry name" value="FMN-linked oxidoreductases"/>
    <property type="match status" value="1"/>
</dbReference>
<name>W9V8B2_9GAMM</name>
<proteinExistence type="inferred from homology"/>
<dbReference type="STRING" id="1249627.D779_1181"/>
<keyword evidence="3" id="KW-0560">Oxidoreductase</keyword>
<dbReference type="FunFam" id="3.20.20.70:FF:000059">
    <property type="entry name" value="N-ethylmaleimide reductase, FMN-linked"/>
    <property type="match status" value="1"/>
</dbReference>
<dbReference type="Gene3D" id="3.20.20.70">
    <property type="entry name" value="Aldolase class I"/>
    <property type="match status" value="1"/>
</dbReference>
<dbReference type="OrthoDB" id="8523426at2"/>
<evidence type="ECO:0000256" key="1">
    <source>
        <dbReference type="ARBA" id="ARBA00001917"/>
    </source>
</evidence>
<accession>W9V8B2</accession>
<dbReference type="RefSeq" id="WP_043752159.1">
    <property type="nucleotide sequence ID" value="NZ_AONC01000023.1"/>
</dbReference>